<sequence>MASSRPSSRSKKPKRSSSPAAAVAPPSKRKRPLTPCVADELDSTSSSPSSYSAVSEAGTQPNGQFVFKDSNFEHSGVNAGKKKIWKNLKQIMTLERGLPWKQDDPTYGSIDAPPSFKPAKKYADLSGLPAKYKDPRTGIQYNNSMEFGSIRSLPMDIVSGYLTLRKAAPT</sequence>
<dbReference type="GO" id="GO:0031011">
    <property type="term" value="C:Ino80 complex"/>
    <property type="evidence" value="ECO:0007669"/>
    <property type="project" value="InterPro"/>
</dbReference>
<reference evidence="8" key="1">
    <citation type="journal article" date="2017" name="bioRxiv">
        <title>Comparative analysis of the genomes of Stylophora pistillata and Acropora digitifera provides evidence for extensive differences between species of corals.</title>
        <authorList>
            <person name="Voolstra C.R."/>
            <person name="Li Y."/>
            <person name="Liew Y.J."/>
            <person name="Baumgarten S."/>
            <person name="Zoccola D."/>
            <person name="Flot J.-F."/>
            <person name="Tambutte S."/>
            <person name="Allemand D."/>
            <person name="Aranda M."/>
        </authorList>
    </citation>
    <scope>NUCLEOTIDE SEQUENCE [LARGE SCALE GENOMIC DNA]</scope>
</reference>
<feature type="compositionally biased region" description="Low complexity" evidence="5">
    <location>
        <begin position="16"/>
        <end position="26"/>
    </location>
</feature>
<gene>
    <name evidence="7" type="primary">Ino80c</name>
    <name evidence="7" type="ORF">AWC38_SpisGene19527</name>
</gene>
<feature type="domain" description="Vps72/YL1 C-terminal" evidence="6">
    <location>
        <begin position="121"/>
        <end position="150"/>
    </location>
</feature>
<evidence type="ECO:0000313" key="8">
    <source>
        <dbReference type="Proteomes" id="UP000225706"/>
    </source>
</evidence>
<evidence type="ECO:0000256" key="3">
    <source>
        <dbReference type="ARBA" id="ARBA00023163"/>
    </source>
</evidence>
<keyword evidence="2" id="KW-0805">Transcription regulation</keyword>
<dbReference type="GO" id="GO:0006338">
    <property type="term" value="P:chromatin remodeling"/>
    <property type="evidence" value="ECO:0007669"/>
    <property type="project" value="InterPro"/>
</dbReference>
<dbReference type="STRING" id="50429.A0A2B4RGA7"/>
<comment type="caution">
    <text evidence="7">The sequence shown here is derived from an EMBL/GenBank/DDBJ whole genome shotgun (WGS) entry which is preliminary data.</text>
</comment>
<accession>A0A2B4RGA7</accession>
<dbReference type="OrthoDB" id="49520at2759"/>
<dbReference type="InterPro" id="IPR013272">
    <property type="entry name" value="Vps72/YL1_C"/>
</dbReference>
<dbReference type="AlphaFoldDB" id="A0A2B4RGA7"/>
<evidence type="ECO:0000313" key="7">
    <source>
        <dbReference type="EMBL" id="PFX16206.1"/>
    </source>
</evidence>
<dbReference type="EMBL" id="LSMT01000565">
    <property type="protein sequence ID" value="PFX16206.1"/>
    <property type="molecule type" value="Genomic_DNA"/>
</dbReference>
<proteinExistence type="predicted"/>
<protein>
    <submittedName>
        <fullName evidence="7">INO80 complex subunit C</fullName>
    </submittedName>
</protein>
<keyword evidence="4" id="KW-0539">Nucleus</keyword>
<dbReference type="Proteomes" id="UP000225706">
    <property type="component" value="Unassembled WGS sequence"/>
</dbReference>
<evidence type="ECO:0000256" key="1">
    <source>
        <dbReference type="ARBA" id="ARBA00004123"/>
    </source>
</evidence>
<dbReference type="PANTHER" id="PTHR31200">
    <property type="entry name" value="INO80 COMPLEX SUBUNIT C"/>
    <property type="match status" value="1"/>
</dbReference>
<organism evidence="7 8">
    <name type="scientific">Stylophora pistillata</name>
    <name type="common">Smooth cauliflower coral</name>
    <dbReference type="NCBI Taxonomy" id="50429"/>
    <lineage>
        <taxon>Eukaryota</taxon>
        <taxon>Metazoa</taxon>
        <taxon>Cnidaria</taxon>
        <taxon>Anthozoa</taxon>
        <taxon>Hexacorallia</taxon>
        <taxon>Scleractinia</taxon>
        <taxon>Astrocoeniina</taxon>
        <taxon>Pocilloporidae</taxon>
        <taxon>Stylophora</taxon>
    </lineage>
</organism>
<keyword evidence="3" id="KW-0804">Transcription</keyword>
<dbReference type="InterPro" id="IPR029525">
    <property type="entry name" value="INO80C/Ies6"/>
</dbReference>
<dbReference type="SMART" id="SM00993">
    <property type="entry name" value="YL1_C"/>
    <property type="match status" value="1"/>
</dbReference>
<evidence type="ECO:0000256" key="5">
    <source>
        <dbReference type="SAM" id="MobiDB-lite"/>
    </source>
</evidence>
<comment type="subcellular location">
    <subcellularLocation>
        <location evidence="1">Nucleus</location>
    </subcellularLocation>
</comment>
<dbReference type="PANTHER" id="PTHR31200:SF1">
    <property type="entry name" value="INO80 COMPLEX SUBUNIT C"/>
    <property type="match status" value="1"/>
</dbReference>
<evidence type="ECO:0000256" key="4">
    <source>
        <dbReference type="ARBA" id="ARBA00023242"/>
    </source>
</evidence>
<keyword evidence="8" id="KW-1185">Reference proteome</keyword>
<feature type="compositionally biased region" description="Low complexity" evidence="5">
    <location>
        <begin position="43"/>
        <end position="55"/>
    </location>
</feature>
<feature type="region of interest" description="Disordered" evidence="5">
    <location>
        <begin position="1"/>
        <end position="67"/>
    </location>
</feature>
<dbReference type="Pfam" id="PF08265">
    <property type="entry name" value="YL1_C"/>
    <property type="match status" value="1"/>
</dbReference>
<evidence type="ECO:0000256" key="2">
    <source>
        <dbReference type="ARBA" id="ARBA00023015"/>
    </source>
</evidence>
<name>A0A2B4RGA7_STYPI</name>
<evidence type="ECO:0000259" key="6">
    <source>
        <dbReference type="SMART" id="SM00993"/>
    </source>
</evidence>